<dbReference type="Proteomes" id="UP001305779">
    <property type="component" value="Unassembled WGS sequence"/>
</dbReference>
<reference evidence="2 3" key="1">
    <citation type="journal article" date="2023" name="G3 (Bethesda)">
        <title>A chromosome-level genome assembly of Zasmidium syzygii isolated from banana leaves.</title>
        <authorList>
            <person name="van Westerhoven A.C."/>
            <person name="Mehrabi R."/>
            <person name="Talebi R."/>
            <person name="Steentjes M.B.F."/>
            <person name="Corcolon B."/>
            <person name="Chong P.A."/>
            <person name="Kema G.H.J."/>
            <person name="Seidl M.F."/>
        </authorList>
    </citation>
    <scope>NUCLEOTIDE SEQUENCE [LARGE SCALE GENOMIC DNA]</scope>
    <source>
        <strain evidence="2 3">P124</strain>
    </source>
</reference>
<proteinExistence type="predicted"/>
<keyword evidence="3" id="KW-1185">Reference proteome</keyword>
<dbReference type="EMBL" id="JAXOVC010000008">
    <property type="protein sequence ID" value="KAK4498521.1"/>
    <property type="molecule type" value="Genomic_DNA"/>
</dbReference>
<name>A0ABR0EB83_ZASCE</name>
<evidence type="ECO:0000256" key="1">
    <source>
        <dbReference type="SAM" id="MobiDB-lite"/>
    </source>
</evidence>
<protein>
    <submittedName>
        <fullName evidence="2">Uncharacterized protein</fullName>
    </submittedName>
</protein>
<comment type="caution">
    <text evidence="2">The sequence shown here is derived from an EMBL/GenBank/DDBJ whole genome shotgun (WGS) entry which is preliminary data.</text>
</comment>
<sequence>MDCLRRCFQTLNPFRRRSIDSTPQDNSTPQDHDTRRKHFPFLELPPELRVIVYQELLVRDRTSKDHPRYPQILSVSKQIYKEALAEMQNNGEVLINVRSRILGRGWTRDDVVGTVLGVEAWLYFENYNLADRGYNLLSAYHVSRLLPPGLHHMRRIRLCLQVGEQGDSDWFAAGSVGTQVRNVLAGLATALNHTARIEIDVESTQLEETGWTRTEIDSLLRPLSRVRPLRRRTTPGRSSHFFDEARYSYDSYLEVPLLIERFERLAELMEQAGIKLDGLRFLQRPFDAVYDKLITPDRGAYPYEGMKTPRIDFLERLMAAPLLEKLQKQAEQVLARDAARRELDQTKRLPTSTQPMKGFRFMSAPTVQEDRLNMSDQTEP</sequence>
<gene>
    <name evidence="2" type="ORF">PRZ48_011179</name>
</gene>
<evidence type="ECO:0000313" key="3">
    <source>
        <dbReference type="Proteomes" id="UP001305779"/>
    </source>
</evidence>
<accession>A0ABR0EB83</accession>
<organism evidence="2 3">
    <name type="scientific">Zasmidium cellare</name>
    <name type="common">Wine cellar mold</name>
    <name type="synonym">Racodium cellare</name>
    <dbReference type="NCBI Taxonomy" id="395010"/>
    <lineage>
        <taxon>Eukaryota</taxon>
        <taxon>Fungi</taxon>
        <taxon>Dikarya</taxon>
        <taxon>Ascomycota</taxon>
        <taxon>Pezizomycotina</taxon>
        <taxon>Dothideomycetes</taxon>
        <taxon>Dothideomycetidae</taxon>
        <taxon>Mycosphaerellales</taxon>
        <taxon>Mycosphaerellaceae</taxon>
        <taxon>Zasmidium</taxon>
    </lineage>
</organism>
<evidence type="ECO:0000313" key="2">
    <source>
        <dbReference type="EMBL" id="KAK4498521.1"/>
    </source>
</evidence>
<feature type="region of interest" description="Disordered" evidence="1">
    <location>
        <begin position="344"/>
        <end position="380"/>
    </location>
</feature>